<evidence type="ECO:0000313" key="1">
    <source>
        <dbReference type="EMBL" id="KIL54804.1"/>
    </source>
</evidence>
<dbReference type="AlphaFoldDB" id="A0A0C2SLK2"/>
<proteinExistence type="predicted"/>
<organism evidence="1 2">
    <name type="scientific">Amanita muscaria (strain Koide BX008)</name>
    <dbReference type="NCBI Taxonomy" id="946122"/>
    <lineage>
        <taxon>Eukaryota</taxon>
        <taxon>Fungi</taxon>
        <taxon>Dikarya</taxon>
        <taxon>Basidiomycota</taxon>
        <taxon>Agaricomycotina</taxon>
        <taxon>Agaricomycetes</taxon>
        <taxon>Agaricomycetidae</taxon>
        <taxon>Agaricales</taxon>
        <taxon>Pluteineae</taxon>
        <taxon>Amanitaceae</taxon>
        <taxon>Amanita</taxon>
    </lineage>
</organism>
<reference evidence="1 2" key="1">
    <citation type="submission" date="2014-04" db="EMBL/GenBank/DDBJ databases">
        <title>Evolutionary Origins and Diversification of the Mycorrhizal Mutualists.</title>
        <authorList>
            <consortium name="DOE Joint Genome Institute"/>
            <consortium name="Mycorrhizal Genomics Consortium"/>
            <person name="Kohler A."/>
            <person name="Kuo A."/>
            <person name="Nagy L.G."/>
            <person name="Floudas D."/>
            <person name="Copeland A."/>
            <person name="Barry K.W."/>
            <person name="Cichocki N."/>
            <person name="Veneault-Fourrey C."/>
            <person name="LaButti K."/>
            <person name="Lindquist E.A."/>
            <person name="Lipzen A."/>
            <person name="Lundell T."/>
            <person name="Morin E."/>
            <person name="Murat C."/>
            <person name="Riley R."/>
            <person name="Ohm R."/>
            <person name="Sun H."/>
            <person name="Tunlid A."/>
            <person name="Henrissat B."/>
            <person name="Grigoriev I.V."/>
            <person name="Hibbett D.S."/>
            <person name="Martin F."/>
        </authorList>
    </citation>
    <scope>NUCLEOTIDE SEQUENCE [LARGE SCALE GENOMIC DNA]</scope>
    <source>
        <strain evidence="1 2">Koide BX008</strain>
    </source>
</reference>
<keyword evidence="2" id="KW-1185">Reference proteome</keyword>
<dbReference type="InParanoid" id="A0A0C2SLK2"/>
<sequence length="95" mass="10028">MCVAADVVGTTISQCYQYQSSRILLQAPTRLTVCVTITNLLSLTMLHAGLSLQLYGSGSTLSHQKWSKPCGHQCTSSSSSQVHLVQEGGAAPSAM</sequence>
<dbReference type="EMBL" id="KN818629">
    <property type="protein sequence ID" value="KIL54804.1"/>
    <property type="molecule type" value="Genomic_DNA"/>
</dbReference>
<protein>
    <submittedName>
        <fullName evidence="1">Uncharacterized protein</fullName>
    </submittedName>
</protein>
<gene>
    <name evidence="1" type="ORF">M378DRAFT_1051573</name>
</gene>
<name>A0A0C2SLK2_AMAMK</name>
<accession>A0A0C2SLK2</accession>
<dbReference type="HOGENOM" id="CLU_2372324_0_0_1"/>
<evidence type="ECO:0000313" key="2">
    <source>
        <dbReference type="Proteomes" id="UP000054549"/>
    </source>
</evidence>
<dbReference type="Proteomes" id="UP000054549">
    <property type="component" value="Unassembled WGS sequence"/>
</dbReference>